<dbReference type="Gene3D" id="3.40.250.10">
    <property type="entry name" value="Rhodanese-like domain"/>
    <property type="match status" value="1"/>
</dbReference>
<dbReference type="Pfam" id="PF17773">
    <property type="entry name" value="UPF0176_N"/>
    <property type="match status" value="1"/>
</dbReference>
<evidence type="ECO:0000259" key="3">
    <source>
        <dbReference type="PROSITE" id="PS50206"/>
    </source>
</evidence>
<proteinExistence type="inferred from homology"/>
<comment type="function">
    <text evidence="1">Catalyzes oxygen-dependent 5-hydroxyuridine (ho5U) modification at position 34 in tRNAs.</text>
</comment>
<dbReference type="GO" id="GO:0006400">
    <property type="term" value="P:tRNA modification"/>
    <property type="evidence" value="ECO:0007669"/>
    <property type="project" value="UniProtKB-UniRule"/>
</dbReference>
<dbReference type="Proteomes" id="UP000315252">
    <property type="component" value="Unassembled WGS sequence"/>
</dbReference>
<dbReference type="PROSITE" id="PS50206">
    <property type="entry name" value="RHODANESE_3"/>
    <property type="match status" value="1"/>
</dbReference>
<dbReference type="PANTHER" id="PTHR43268">
    <property type="entry name" value="THIOSULFATE SULFURTRANSFERASE/RHODANESE-LIKE DOMAIN-CONTAINING PROTEIN 2"/>
    <property type="match status" value="1"/>
</dbReference>
<evidence type="ECO:0000256" key="2">
    <source>
        <dbReference type="SAM" id="MobiDB-lite"/>
    </source>
</evidence>
<dbReference type="GO" id="GO:0016705">
    <property type="term" value="F:oxidoreductase activity, acting on paired donors, with incorporation or reduction of molecular oxygen"/>
    <property type="evidence" value="ECO:0007669"/>
    <property type="project" value="UniProtKB-UniRule"/>
</dbReference>
<comment type="similarity">
    <text evidence="1">Belongs to the TrhO family.</text>
</comment>
<keyword evidence="1" id="KW-0560">Oxidoreductase</keyword>
<dbReference type="SUPFAM" id="SSF52821">
    <property type="entry name" value="Rhodanese/Cell cycle control phosphatase"/>
    <property type="match status" value="1"/>
</dbReference>
<dbReference type="InterPro" id="IPR040503">
    <property type="entry name" value="TRHO_N"/>
</dbReference>
<comment type="catalytic activity">
    <reaction evidence="1">
        <text>uridine(34) in tRNA + AH2 + O2 = 5-hydroxyuridine(34) in tRNA + A + H2O</text>
        <dbReference type="Rhea" id="RHEA:64224"/>
        <dbReference type="Rhea" id="RHEA-COMP:11727"/>
        <dbReference type="Rhea" id="RHEA-COMP:13381"/>
        <dbReference type="ChEBI" id="CHEBI:13193"/>
        <dbReference type="ChEBI" id="CHEBI:15377"/>
        <dbReference type="ChEBI" id="CHEBI:15379"/>
        <dbReference type="ChEBI" id="CHEBI:17499"/>
        <dbReference type="ChEBI" id="CHEBI:65315"/>
        <dbReference type="ChEBI" id="CHEBI:136877"/>
    </reaction>
</comment>
<dbReference type="AlphaFoldDB" id="A0A545TMI2"/>
<feature type="region of interest" description="Disordered" evidence="2">
    <location>
        <begin position="294"/>
        <end position="343"/>
    </location>
</feature>
<keyword evidence="4" id="KW-0808">Transferase</keyword>
<dbReference type="Pfam" id="PF00581">
    <property type="entry name" value="Rhodanese"/>
    <property type="match status" value="1"/>
</dbReference>
<dbReference type="HAMAP" id="MF_00469">
    <property type="entry name" value="TrhO"/>
    <property type="match status" value="1"/>
</dbReference>
<dbReference type="Gene3D" id="3.30.70.100">
    <property type="match status" value="1"/>
</dbReference>
<dbReference type="InterPro" id="IPR020936">
    <property type="entry name" value="TrhO"/>
</dbReference>
<dbReference type="EMBL" id="VHSH01000006">
    <property type="protein sequence ID" value="TQV78378.1"/>
    <property type="molecule type" value="Genomic_DNA"/>
</dbReference>
<sequence>MTHFVVAALYRFAPLPDFAELREPLADVCRQQGVMGTLLLAREGINGTIAGTRAGIDAVLTYLRRDPRLADLEHKESSAAKMPFLRMKVRLKKEIVTLGVPDVDPNLQVGRYVQPEDWNALISDPEVLVIDTRNDYEVGIGSFEGATDPKTETFRQFPDYVKQNLDPNKHRKVAMFCTGGIRCEKASSFMLGQGFDEVFHLKGGILKYLETVPESESLWKGECFVFDDRVAVTHGLNEGSYSECRSCRAPLSVSDRNSPLYERGVSCPFCYHELTEAKRARNSERQRQVMLAAERNESHFGPHPKAHGRKKPGSQTKASLTLELAVSETGKHHPEPSSDSETS</sequence>
<keyword evidence="5" id="KW-1185">Reference proteome</keyword>
<organism evidence="4 5">
    <name type="scientific">Denitrobaculum tricleocarpae</name>
    <dbReference type="NCBI Taxonomy" id="2591009"/>
    <lineage>
        <taxon>Bacteria</taxon>
        <taxon>Pseudomonadati</taxon>
        <taxon>Pseudomonadota</taxon>
        <taxon>Alphaproteobacteria</taxon>
        <taxon>Rhodospirillales</taxon>
        <taxon>Rhodospirillaceae</taxon>
        <taxon>Denitrobaculum</taxon>
    </lineage>
</organism>
<dbReference type="OrthoDB" id="9778326at2"/>
<evidence type="ECO:0000256" key="1">
    <source>
        <dbReference type="HAMAP-Rule" id="MF_00469"/>
    </source>
</evidence>
<keyword evidence="1" id="KW-0819">tRNA processing</keyword>
<evidence type="ECO:0000313" key="4">
    <source>
        <dbReference type="EMBL" id="TQV78378.1"/>
    </source>
</evidence>
<dbReference type="CDD" id="cd01518">
    <property type="entry name" value="RHOD_YceA"/>
    <property type="match status" value="1"/>
</dbReference>
<comment type="caution">
    <text evidence="4">The sequence shown here is derived from an EMBL/GenBank/DDBJ whole genome shotgun (WGS) entry which is preliminary data.</text>
</comment>
<dbReference type="RefSeq" id="WP_142897712.1">
    <property type="nucleotide sequence ID" value="NZ_ML660057.1"/>
</dbReference>
<gene>
    <name evidence="1" type="primary">trhO</name>
    <name evidence="4" type="ORF">FKG95_17580</name>
</gene>
<feature type="domain" description="Rhodanese" evidence="3">
    <location>
        <begin position="123"/>
        <end position="217"/>
    </location>
</feature>
<protein>
    <recommendedName>
        <fullName evidence="1">tRNA uridine(34) hydroxylase</fullName>
        <ecNumber evidence="1">1.14.-.-</ecNumber>
    </recommendedName>
    <alternativeName>
        <fullName evidence="1">tRNA hydroxylation protein O</fullName>
    </alternativeName>
</protein>
<evidence type="ECO:0000313" key="5">
    <source>
        <dbReference type="Proteomes" id="UP000315252"/>
    </source>
</evidence>
<dbReference type="PANTHER" id="PTHR43268:SF3">
    <property type="entry name" value="RHODANESE-LIKE DOMAIN-CONTAINING PROTEIN 7-RELATED"/>
    <property type="match status" value="1"/>
</dbReference>
<name>A0A545TMI2_9PROT</name>
<dbReference type="InterPro" id="IPR001763">
    <property type="entry name" value="Rhodanese-like_dom"/>
</dbReference>
<reference evidence="4 5" key="1">
    <citation type="submission" date="2019-06" db="EMBL/GenBank/DDBJ databases">
        <title>Whole genome sequence for Rhodospirillaceae sp. R148.</title>
        <authorList>
            <person name="Wang G."/>
        </authorList>
    </citation>
    <scope>NUCLEOTIDE SEQUENCE [LARGE SCALE GENOMIC DNA]</scope>
    <source>
        <strain evidence="4 5">R148</strain>
    </source>
</reference>
<dbReference type="InterPro" id="IPR036873">
    <property type="entry name" value="Rhodanese-like_dom_sf"/>
</dbReference>
<dbReference type="EC" id="1.14.-.-" evidence="1"/>
<feature type="compositionally biased region" description="Basic residues" evidence="2">
    <location>
        <begin position="302"/>
        <end position="312"/>
    </location>
</feature>
<dbReference type="NCBIfam" id="NF001136">
    <property type="entry name" value="PRK00142.1-4"/>
    <property type="match status" value="1"/>
</dbReference>
<dbReference type="GO" id="GO:0016740">
    <property type="term" value="F:transferase activity"/>
    <property type="evidence" value="ECO:0007669"/>
    <property type="project" value="UniProtKB-KW"/>
</dbReference>
<accession>A0A545TMI2</accession>
<dbReference type="SMART" id="SM00450">
    <property type="entry name" value="RHOD"/>
    <property type="match status" value="1"/>
</dbReference>